<evidence type="ECO:0000313" key="9">
    <source>
        <dbReference type="EMBL" id="TZE83008.1"/>
    </source>
</evidence>
<dbReference type="InterPro" id="IPR037225">
    <property type="entry name" value="Nuo51_FMN-bd_sf"/>
</dbReference>
<dbReference type="Pfam" id="PF01512">
    <property type="entry name" value="Complex1_51K"/>
    <property type="match status" value="1"/>
</dbReference>
<keyword evidence="10" id="KW-1185">Reference proteome</keyword>
<dbReference type="SUPFAM" id="SSF142984">
    <property type="entry name" value="Nqo1 middle domain-like"/>
    <property type="match status" value="1"/>
</dbReference>
<keyword evidence="2" id="KW-0004">4Fe-4S</keyword>
<dbReference type="PANTHER" id="PTHR43034">
    <property type="entry name" value="ION-TRANSLOCATING OXIDOREDUCTASE COMPLEX SUBUNIT C"/>
    <property type="match status" value="1"/>
</dbReference>
<evidence type="ECO:0000256" key="2">
    <source>
        <dbReference type="ARBA" id="ARBA00022485"/>
    </source>
</evidence>
<dbReference type="InterPro" id="IPR011538">
    <property type="entry name" value="Nuo51_FMN-bd"/>
</dbReference>
<evidence type="ECO:0000256" key="5">
    <source>
        <dbReference type="ARBA" id="ARBA00022982"/>
    </source>
</evidence>
<evidence type="ECO:0000313" key="10">
    <source>
        <dbReference type="Proteomes" id="UP000322976"/>
    </source>
</evidence>
<evidence type="ECO:0000256" key="1">
    <source>
        <dbReference type="ARBA" id="ARBA00022448"/>
    </source>
</evidence>
<dbReference type="AlphaFoldDB" id="A0A5D8QI68"/>
<gene>
    <name evidence="9" type="ORF">FWJ32_03405</name>
</gene>
<dbReference type="SUPFAM" id="SSF46548">
    <property type="entry name" value="alpha-helical ferredoxin"/>
    <property type="match status" value="1"/>
</dbReference>
<dbReference type="SUPFAM" id="SSF51230">
    <property type="entry name" value="Single hybrid motif"/>
    <property type="match status" value="1"/>
</dbReference>
<dbReference type="GO" id="GO:0046872">
    <property type="term" value="F:metal ion binding"/>
    <property type="evidence" value="ECO:0007669"/>
    <property type="project" value="UniProtKB-KW"/>
</dbReference>
<dbReference type="InterPro" id="IPR017054">
    <property type="entry name" value="PduS"/>
</dbReference>
<dbReference type="GO" id="GO:0051539">
    <property type="term" value="F:4 iron, 4 sulfur cluster binding"/>
    <property type="evidence" value="ECO:0007669"/>
    <property type="project" value="UniProtKB-KW"/>
</dbReference>
<comment type="caution">
    <text evidence="9">The sequence shown here is derived from an EMBL/GenBank/DDBJ whole genome shotgun (WGS) entry which is preliminary data.</text>
</comment>
<proteinExistence type="predicted"/>
<keyword evidence="4" id="KW-0677">Repeat</keyword>
<dbReference type="InterPro" id="IPR010208">
    <property type="entry name" value="Ion_transpt_RnfC/RsxC"/>
</dbReference>
<dbReference type="Pfam" id="PF13534">
    <property type="entry name" value="Fer4_17"/>
    <property type="match status" value="1"/>
</dbReference>
<dbReference type="PROSITE" id="PS51379">
    <property type="entry name" value="4FE4S_FER_2"/>
    <property type="match status" value="1"/>
</dbReference>
<dbReference type="InterPro" id="IPR017900">
    <property type="entry name" value="4Fe4S_Fe_S_CS"/>
</dbReference>
<organism evidence="9 10">
    <name type="scientific">Calorimonas adulescens</name>
    <dbReference type="NCBI Taxonomy" id="2606906"/>
    <lineage>
        <taxon>Bacteria</taxon>
        <taxon>Bacillati</taxon>
        <taxon>Bacillota</taxon>
        <taxon>Clostridia</taxon>
        <taxon>Thermoanaerobacterales</taxon>
        <taxon>Thermoanaerobacteraceae</taxon>
        <taxon>Calorimonas</taxon>
    </lineage>
</organism>
<dbReference type="GO" id="GO:0009055">
    <property type="term" value="F:electron transfer activity"/>
    <property type="evidence" value="ECO:0007669"/>
    <property type="project" value="InterPro"/>
</dbReference>
<sequence>MMGECYMEEWIKKIREAGIVGAGGAGFPAYAKYNAHVDTFIANGAECEPLLNTDQAIMMRHPQEVVMALETVGKSMGAKNIYIAIKQKHQECIEKIDGAIKNLSASVIIYPLRDYYPAGDEFMLTYEVTRRVIPPAGIPLNVGVCVANVGTLYNAYNAIFNEEPVTYKYVTVNGEVGSPGVICVPIGTTLRDCIERVGGATLKDFSVIVGGPMMGRIYPDGKEALDLPVRKTTGGVIVLPVDHPLIFKKTIPESVAVKRARAACIQCRYCSDMCPRNLLGHQLYPHLVMRTVSNVENAADMRMTLLCSECNVCELYACPMGINPRTMNSVFKSKLREAGVRYDYSGYLLKVNDMIDYRRVPVYRLVMRLNLDRYSQDVKYYGTVEDIKSVKIMLRDGPGRTARPIVAQGDEVLKGQKIADVDDDALGVPVHASMAGTVTQITDEYITIENTGVKK</sequence>
<keyword evidence="6" id="KW-0408">Iron</keyword>
<evidence type="ECO:0000256" key="7">
    <source>
        <dbReference type="ARBA" id="ARBA00023014"/>
    </source>
</evidence>
<dbReference type="InterPro" id="IPR017896">
    <property type="entry name" value="4Fe4S_Fe-S-bd"/>
</dbReference>
<keyword evidence="7" id="KW-0411">Iron-sulfur</keyword>
<feature type="domain" description="4Fe-4S ferredoxin-type" evidence="8">
    <location>
        <begin position="253"/>
        <end position="284"/>
    </location>
</feature>
<dbReference type="GO" id="GO:0016020">
    <property type="term" value="C:membrane"/>
    <property type="evidence" value="ECO:0007669"/>
    <property type="project" value="InterPro"/>
</dbReference>
<evidence type="ECO:0000256" key="4">
    <source>
        <dbReference type="ARBA" id="ARBA00022737"/>
    </source>
</evidence>
<dbReference type="Proteomes" id="UP000322976">
    <property type="component" value="Unassembled WGS sequence"/>
</dbReference>
<keyword evidence="3" id="KW-0479">Metal-binding</keyword>
<evidence type="ECO:0000259" key="8">
    <source>
        <dbReference type="PROSITE" id="PS51379"/>
    </source>
</evidence>
<reference evidence="9 10" key="1">
    <citation type="submission" date="2019-08" db="EMBL/GenBank/DDBJ databases">
        <title>Calorimonas adulescens gen. nov., sp. nov., an anaerobic thermophilic bacterium from Sakhalin hot spring.</title>
        <authorList>
            <person name="Khomyakova M.A."/>
            <person name="Merkel A.Y."/>
            <person name="Novikov A."/>
            <person name="Bonch-Osmolovskaya E.A."/>
            <person name="Slobodkin A.I."/>
        </authorList>
    </citation>
    <scope>NUCLEOTIDE SEQUENCE [LARGE SCALE GENOMIC DNA]</scope>
    <source>
        <strain evidence="9 10">A05MB</strain>
    </source>
</reference>
<dbReference type="EMBL" id="VTPS01000003">
    <property type="protein sequence ID" value="TZE83008.1"/>
    <property type="molecule type" value="Genomic_DNA"/>
</dbReference>
<keyword evidence="1" id="KW-0813">Transport</keyword>
<dbReference type="InterPro" id="IPR019554">
    <property type="entry name" value="Soluble_ligand-bd"/>
</dbReference>
<dbReference type="Gene3D" id="3.10.20.600">
    <property type="match status" value="1"/>
</dbReference>
<dbReference type="Pfam" id="PF13375">
    <property type="entry name" value="RnfC_N"/>
    <property type="match status" value="1"/>
</dbReference>
<dbReference type="SUPFAM" id="SSF142019">
    <property type="entry name" value="Nqo1 FMN-binding domain-like"/>
    <property type="match status" value="1"/>
</dbReference>
<dbReference type="InterPro" id="IPR011053">
    <property type="entry name" value="Single_hybrid_motif"/>
</dbReference>
<protein>
    <submittedName>
        <fullName evidence="9">Proton-conducting membrane transporter</fullName>
    </submittedName>
</protein>
<evidence type="ECO:0000256" key="6">
    <source>
        <dbReference type="ARBA" id="ARBA00023004"/>
    </source>
</evidence>
<dbReference type="PROSITE" id="PS00198">
    <property type="entry name" value="4FE4S_FER_1"/>
    <property type="match status" value="1"/>
</dbReference>
<accession>A0A5D8QI68</accession>
<dbReference type="InterPro" id="IPR026902">
    <property type="entry name" value="RnfC_N"/>
</dbReference>
<dbReference type="PANTHER" id="PTHR43034:SF2">
    <property type="entry name" value="ION-TRANSLOCATING OXIDOREDUCTASE COMPLEX SUBUNIT C"/>
    <property type="match status" value="1"/>
</dbReference>
<dbReference type="Pfam" id="PF10531">
    <property type="entry name" value="SLBB"/>
    <property type="match status" value="1"/>
</dbReference>
<name>A0A5D8QI68_9THEO</name>
<evidence type="ECO:0000256" key="3">
    <source>
        <dbReference type="ARBA" id="ARBA00022723"/>
    </source>
</evidence>
<dbReference type="Gene3D" id="3.40.50.11540">
    <property type="entry name" value="NADH-ubiquinone oxidoreductase 51kDa subunit"/>
    <property type="match status" value="1"/>
</dbReference>
<keyword evidence="5" id="KW-0249">Electron transport</keyword>
<dbReference type="PIRSF" id="PIRSF036408">
    <property type="entry name" value="PduS_prd"/>
    <property type="match status" value="1"/>
</dbReference>